<comment type="caution">
    <text evidence="1">The sequence shown here is derived from an EMBL/GenBank/DDBJ whole genome shotgun (WGS) entry which is preliminary data.</text>
</comment>
<evidence type="ECO:0000313" key="1">
    <source>
        <dbReference type="EMBL" id="OIJ08995.1"/>
    </source>
</evidence>
<accession>A0A1S2LBR8</accession>
<gene>
    <name evidence="1" type="ORF">AWH56_17935</name>
</gene>
<organism evidence="1">
    <name type="scientific">Anaerobacillus isosaccharinicus</name>
    <dbReference type="NCBI Taxonomy" id="1532552"/>
    <lineage>
        <taxon>Bacteria</taxon>
        <taxon>Bacillati</taxon>
        <taxon>Bacillota</taxon>
        <taxon>Bacilli</taxon>
        <taxon>Bacillales</taxon>
        <taxon>Bacillaceae</taxon>
        <taxon>Anaerobacillus</taxon>
    </lineage>
</organism>
<proteinExistence type="predicted"/>
<sequence length="94" mass="10892">MTRVFLMEKGKFPVVTILSLTTMHGHKPISVHKNEKKSTLYRLFLVFVFLRCLTPFVDIFNNFSTYRGQNPKITLTLKTEKSSTRSGLFLGFVF</sequence>
<dbReference type="AlphaFoldDB" id="A0A1S2LBR8"/>
<protein>
    <submittedName>
        <fullName evidence="1">Uncharacterized protein</fullName>
    </submittedName>
</protein>
<dbReference type="EMBL" id="LQXD01000157">
    <property type="protein sequence ID" value="OIJ08995.1"/>
    <property type="molecule type" value="Genomic_DNA"/>
</dbReference>
<name>A0A1S2LBR8_9BACI</name>
<reference evidence="1" key="1">
    <citation type="submission" date="2016-10" db="EMBL/GenBank/DDBJ databases">
        <title>Draft genome sequences of four alkaliphilic bacteria belonging to the Anaerobacillus genus.</title>
        <authorList>
            <person name="Bassil N.M."/>
            <person name="Lloyd J.R."/>
        </authorList>
    </citation>
    <scope>NUCLEOTIDE SEQUENCE [LARGE SCALE GENOMIC DNA]</scope>
    <source>
        <strain evidence="1">NB2006</strain>
    </source>
</reference>